<dbReference type="InterPro" id="IPR050925">
    <property type="entry name" value="Rhomboid_protease_S54"/>
</dbReference>
<feature type="compositionally biased region" description="Basic and acidic residues" evidence="7">
    <location>
        <begin position="37"/>
        <end position="55"/>
    </location>
</feature>
<dbReference type="SUPFAM" id="SSF144091">
    <property type="entry name" value="Rhomboid-like"/>
    <property type="match status" value="1"/>
</dbReference>
<evidence type="ECO:0000313" key="10">
    <source>
        <dbReference type="EMBL" id="MFC0582475.1"/>
    </source>
</evidence>
<dbReference type="GO" id="GO:0008233">
    <property type="term" value="F:peptidase activity"/>
    <property type="evidence" value="ECO:0007669"/>
    <property type="project" value="UniProtKB-KW"/>
</dbReference>
<dbReference type="CDD" id="cd19756">
    <property type="entry name" value="Bbox2"/>
    <property type="match status" value="1"/>
</dbReference>
<dbReference type="PANTHER" id="PTHR43731">
    <property type="entry name" value="RHOMBOID PROTEASE"/>
    <property type="match status" value="1"/>
</dbReference>
<feature type="transmembrane region" description="Helical" evidence="8">
    <location>
        <begin position="263"/>
        <end position="281"/>
    </location>
</feature>
<dbReference type="InterPro" id="IPR035952">
    <property type="entry name" value="Rhomboid-like_sf"/>
</dbReference>
<keyword evidence="11" id="KW-1185">Reference proteome</keyword>
<comment type="subcellular location">
    <subcellularLocation>
        <location evidence="1">Membrane</location>
        <topology evidence="1">Multi-pass membrane protein</topology>
    </subcellularLocation>
</comment>
<accession>A0ABV6PBH2</accession>
<evidence type="ECO:0000256" key="7">
    <source>
        <dbReference type="SAM" id="MobiDB-lite"/>
    </source>
</evidence>
<keyword evidence="4 10" id="KW-0378">Hydrolase</keyword>
<protein>
    <submittedName>
        <fullName evidence="10">Rhomboid family intramembrane serine protease</fullName>
        <ecNumber evidence="10">3.4.21.105</ecNumber>
    </submittedName>
</protein>
<evidence type="ECO:0000256" key="5">
    <source>
        <dbReference type="ARBA" id="ARBA00022989"/>
    </source>
</evidence>
<dbReference type="PANTHER" id="PTHR43731:SF14">
    <property type="entry name" value="PRESENILIN-ASSOCIATED RHOMBOID-LIKE PROTEIN, MITOCHONDRIAL"/>
    <property type="match status" value="1"/>
</dbReference>
<keyword evidence="3 8" id="KW-0812">Transmembrane</keyword>
<evidence type="ECO:0000256" key="4">
    <source>
        <dbReference type="ARBA" id="ARBA00022801"/>
    </source>
</evidence>
<dbReference type="Gene3D" id="1.20.1540.10">
    <property type="entry name" value="Rhomboid-like"/>
    <property type="match status" value="1"/>
</dbReference>
<proteinExistence type="inferred from homology"/>
<gene>
    <name evidence="10" type="ORF">ACFFFR_08795</name>
</gene>
<evidence type="ECO:0000256" key="3">
    <source>
        <dbReference type="ARBA" id="ARBA00022692"/>
    </source>
</evidence>
<dbReference type="Proteomes" id="UP001589862">
    <property type="component" value="Unassembled WGS sequence"/>
</dbReference>
<feature type="domain" description="Peptidase S54 rhomboid" evidence="9">
    <location>
        <begin position="171"/>
        <end position="304"/>
    </location>
</feature>
<comment type="caution">
    <text evidence="10">The sequence shown here is derived from an EMBL/GenBank/DDBJ whole genome shotgun (WGS) entry which is preliminary data.</text>
</comment>
<feature type="transmembrane region" description="Helical" evidence="8">
    <location>
        <begin position="213"/>
        <end position="232"/>
    </location>
</feature>
<comment type="similarity">
    <text evidence="2">Belongs to the peptidase S54 family.</text>
</comment>
<dbReference type="GO" id="GO:0006508">
    <property type="term" value="P:proteolysis"/>
    <property type="evidence" value="ECO:0007669"/>
    <property type="project" value="UniProtKB-KW"/>
</dbReference>
<evidence type="ECO:0000259" key="9">
    <source>
        <dbReference type="Pfam" id="PF01694"/>
    </source>
</evidence>
<dbReference type="EC" id="3.4.21.105" evidence="10"/>
<organism evidence="10 11">
    <name type="scientific">Micrococcoides hystricis</name>
    <dbReference type="NCBI Taxonomy" id="1572761"/>
    <lineage>
        <taxon>Bacteria</taxon>
        <taxon>Bacillati</taxon>
        <taxon>Actinomycetota</taxon>
        <taxon>Actinomycetes</taxon>
        <taxon>Micrococcales</taxon>
        <taxon>Micrococcaceae</taxon>
        <taxon>Micrococcoides</taxon>
    </lineage>
</organism>
<evidence type="ECO:0000256" key="1">
    <source>
        <dbReference type="ARBA" id="ARBA00004141"/>
    </source>
</evidence>
<feature type="transmembrane region" description="Helical" evidence="8">
    <location>
        <begin position="180"/>
        <end position="201"/>
    </location>
</feature>
<keyword evidence="10" id="KW-0645">Protease</keyword>
<sequence length="314" mass="34287">MNTSGHNPPEPEPDRPIDPDQGGQSNSGPENTPRYGQGHEPEQPRYGEPSHEEPRYGQPQYGQPRYGQQSGQGIGQPCKNHPYITTTIRCQRCGEPVCQACSTQAPVGVQCPQCMAPARAMYRQQRRRAFLKGTPVVLTLLVVNILFYLGQRAYPQLTADMWYAGAYGFEKPWRLITHGFVHSPTGFTHILLNMLSLYWIGRPMESAIGSAKFSLLYFASLIGAGLAVLLITDPMTPVVGASGAIYGIFGGLIWVSRRAQIPLVPLAVILAINLVISFTLPGISWEGHLGGLVVGLVLTPLLLPKSPNSRTSTR</sequence>
<feature type="compositionally biased region" description="Low complexity" evidence="7">
    <location>
        <begin position="56"/>
        <end position="71"/>
    </location>
</feature>
<keyword evidence="5 8" id="KW-1133">Transmembrane helix</keyword>
<feature type="region of interest" description="Disordered" evidence="7">
    <location>
        <begin position="1"/>
        <end position="74"/>
    </location>
</feature>
<evidence type="ECO:0000256" key="8">
    <source>
        <dbReference type="SAM" id="Phobius"/>
    </source>
</evidence>
<feature type="transmembrane region" description="Helical" evidence="8">
    <location>
        <begin position="238"/>
        <end position="256"/>
    </location>
</feature>
<dbReference type="EMBL" id="JBHLUB010000030">
    <property type="protein sequence ID" value="MFC0582475.1"/>
    <property type="molecule type" value="Genomic_DNA"/>
</dbReference>
<dbReference type="Pfam" id="PF01694">
    <property type="entry name" value="Rhomboid"/>
    <property type="match status" value="1"/>
</dbReference>
<feature type="transmembrane region" description="Helical" evidence="8">
    <location>
        <begin position="129"/>
        <end position="149"/>
    </location>
</feature>
<evidence type="ECO:0000256" key="2">
    <source>
        <dbReference type="ARBA" id="ARBA00009045"/>
    </source>
</evidence>
<keyword evidence="6 8" id="KW-0472">Membrane</keyword>
<evidence type="ECO:0000256" key="6">
    <source>
        <dbReference type="ARBA" id="ARBA00023136"/>
    </source>
</evidence>
<evidence type="ECO:0000313" key="11">
    <source>
        <dbReference type="Proteomes" id="UP001589862"/>
    </source>
</evidence>
<reference evidence="10 11" key="1">
    <citation type="submission" date="2024-09" db="EMBL/GenBank/DDBJ databases">
        <authorList>
            <person name="Sun Q."/>
            <person name="Mori K."/>
        </authorList>
    </citation>
    <scope>NUCLEOTIDE SEQUENCE [LARGE SCALE GENOMIC DNA]</scope>
    <source>
        <strain evidence="10 11">NCAIM B.02604</strain>
    </source>
</reference>
<dbReference type="RefSeq" id="WP_377459661.1">
    <property type="nucleotide sequence ID" value="NZ_JBHLUB010000030.1"/>
</dbReference>
<name>A0ABV6PBH2_9MICC</name>
<dbReference type="InterPro" id="IPR022764">
    <property type="entry name" value="Peptidase_S54_rhomboid_dom"/>
</dbReference>